<dbReference type="Proteomes" id="UP000183940">
    <property type="component" value="Unassembled WGS sequence"/>
</dbReference>
<dbReference type="InterPro" id="IPR027417">
    <property type="entry name" value="P-loop_NTPase"/>
</dbReference>
<reference evidence="1" key="1">
    <citation type="submission" date="2016-10" db="EMBL/GenBank/DDBJ databases">
        <title>CRISPR-Cas defence system in Roseofilum reptotaenium: evidence of a bacteriophage-cyanobacterium arms race in the coral black band disease.</title>
        <authorList>
            <person name="Buerger P."/>
            <person name="Wood-Charlson E.M."/>
            <person name="Weynberg K.D."/>
            <person name="Willis B."/>
            <person name="Van Oppen M.J."/>
        </authorList>
    </citation>
    <scope>NUCLEOTIDE SEQUENCE [LARGE SCALE GENOMIC DNA]</scope>
    <source>
        <strain evidence="1">AO1-A</strain>
    </source>
</reference>
<keyword evidence="1" id="KW-0418">Kinase</keyword>
<sequence length="327" mass="35917">MEQSFRYATYGLTLEANQPLPGLTPASANTPVDVWVDLNGMLRSPLTDDLPSGIDWIEKADGTYLQIWFRGDGRYGHVNFEIDSDATHIKATWPQSRIEDVTTLLVGQVLACALRLRGMLCLHACVVETDGRAIAIVGETGAGKSTTAAALANRGYSILADDIAVLQECEEHFLVQPGYPRLRLWPQSVNALYGSEADLTKIFRSSEKRFLDLSDNSKSDTAWQFQSEPLPLVAIYILGERKLGLEAPKIEPIPPAIAVMKLMQQRSVSHFKLDADKQGREFAGFGRVARQVPVRAISRKDSLEALPQLCDAILADLAGTTISASYK</sequence>
<organism evidence="1 2">
    <name type="scientific">Roseofilum reptotaenium AO1-A</name>
    <dbReference type="NCBI Taxonomy" id="1925591"/>
    <lineage>
        <taxon>Bacteria</taxon>
        <taxon>Bacillati</taxon>
        <taxon>Cyanobacteriota</taxon>
        <taxon>Cyanophyceae</taxon>
        <taxon>Desertifilales</taxon>
        <taxon>Desertifilaceae</taxon>
        <taxon>Roseofilum</taxon>
    </lineage>
</organism>
<evidence type="ECO:0000313" key="2">
    <source>
        <dbReference type="Proteomes" id="UP000183940"/>
    </source>
</evidence>
<dbReference type="SUPFAM" id="SSF53795">
    <property type="entry name" value="PEP carboxykinase-like"/>
    <property type="match status" value="1"/>
</dbReference>
<protein>
    <submittedName>
        <fullName evidence="1">Serine/threonine protein kinase</fullName>
    </submittedName>
</protein>
<dbReference type="Gene3D" id="3.40.50.300">
    <property type="entry name" value="P-loop containing nucleotide triphosphate hydrolases"/>
    <property type="match status" value="1"/>
</dbReference>
<accession>A0A1L9QWH6</accession>
<keyword evidence="1" id="KW-0808">Transferase</keyword>
<dbReference type="STRING" id="1925591.BI308_02925"/>
<gene>
    <name evidence="1" type="ORF">BI308_02925</name>
</gene>
<evidence type="ECO:0000313" key="1">
    <source>
        <dbReference type="EMBL" id="OJJ27024.1"/>
    </source>
</evidence>
<proteinExistence type="predicted"/>
<dbReference type="GO" id="GO:0004674">
    <property type="term" value="F:protein serine/threonine kinase activity"/>
    <property type="evidence" value="ECO:0007669"/>
    <property type="project" value="UniProtKB-KW"/>
</dbReference>
<dbReference type="AlphaFoldDB" id="A0A1L9QWH6"/>
<keyword evidence="1" id="KW-0723">Serine/threonine-protein kinase</keyword>
<comment type="caution">
    <text evidence="1">The sequence shown here is derived from an EMBL/GenBank/DDBJ whole genome shotgun (WGS) entry which is preliminary data.</text>
</comment>
<name>A0A1L9QWH6_9CYAN</name>
<dbReference type="EMBL" id="MLAW01000003">
    <property type="protein sequence ID" value="OJJ27024.1"/>
    <property type="molecule type" value="Genomic_DNA"/>
</dbReference>
<keyword evidence="2" id="KW-1185">Reference proteome</keyword>